<gene>
    <name evidence="11" type="ORF">THAOC_02971</name>
</gene>
<dbReference type="OMA" id="KECASHP"/>
<keyword evidence="6" id="KW-0408">Iron</keyword>
<dbReference type="AlphaFoldDB" id="K0TLH5"/>
<dbReference type="GO" id="GO:0051213">
    <property type="term" value="F:dioxygenase activity"/>
    <property type="evidence" value="ECO:0007669"/>
    <property type="project" value="UniProtKB-KW"/>
</dbReference>
<dbReference type="PROSITE" id="PS51471">
    <property type="entry name" value="FE2OG_OXY"/>
    <property type="match status" value="1"/>
</dbReference>
<dbReference type="InterPro" id="IPR011990">
    <property type="entry name" value="TPR-like_helical_dom_sf"/>
</dbReference>
<evidence type="ECO:0000256" key="4">
    <source>
        <dbReference type="ARBA" id="ARBA00022964"/>
    </source>
</evidence>
<dbReference type="GO" id="GO:0031418">
    <property type="term" value="F:L-ascorbic acid binding"/>
    <property type="evidence" value="ECO:0007669"/>
    <property type="project" value="InterPro"/>
</dbReference>
<evidence type="ECO:0000313" key="12">
    <source>
        <dbReference type="Proteomes" id="UP000266841"/>
    </source>
</evidence>
<comment type="cofactor">
    <cofactor evidence="1">
        <name>L-ascorbate</name>
        <dbReference type="ChEBI" id="CHEBI:38290"/>
    </cofactor>
</comment>
<dbReference type="InterPro" id="IPR019734">
    <property type="entry name" value="TPR_rpt"/>
</dbReference>
<dbReference type="EMBL" id="AGNL01003009">
    <property type="protein sequence ID" value="EJK75306.1"/>
    <property type="molecule type" value="Genomic_DNA"/>
</dbReference>
<reference evidence="11 12" key="1">
    <citation type="journal article" date="2012" name="Genome Biol.">
        <title>Genome and low-iron response of an oceanic diatom adapted to chronic iron limitation.</title>
        <authorList>
            <person name="Lommer M."/>
            <person name="Specht M."/>
            <person name="Roy A.S."/>
            <person name="Kraemer L."/>
            <person name="Andreson R."/>
            <person name="Gutowska M.A."/>
            <person name="Wolf J."/>
            <person name="Bergner S.V."/>
            <person name="Schilhabel M.B."/>
            <person name="Klostermeier U.C."/>
            <person name="Beiko R.G."/>
            <person name="Rosenstiel P."/>
            <person name="Hippler M."/>
            <person name="Laroche J."/>
        </authorList>
    </citation>
    <scope>NUCLEOTIDE SEQUENCE [LARGE SCALE GENOMIC DNA]</scope>
    <source>
        <strain evidence="11 12">CCMP1005</strain>
    </source>
</reference>
<evidence type="ECO:0000256" key="6">
    <source>
        <dbReference type="ARBA" id="ARBA00023004"/>
    </source>
</evidence>
<keyword evidence="4" id="KW-0223">Dioxygenase</keyword>
<name>K0TLH5_THAOC</name>
<evidence type="ECO:0000256" key="5">
    <source>
        <dbReference type="ARBA" id="ARBA00023002"/>
    </source>
</evidence>
<dbReference type="SMART" id="SM00702">
    <property type="entry name" value="P4Hc"/>
    <property type="match status" value="1"/>
</dbReference>
<keyword evidence="2" id="KW-0479">Metal-binding</keyword>
<proteinExistence type="predicted"/>
<dbReference type="InterPro" id="IPR005123">
    <property type="entry name" value="Oxoglu/Fe-dep_dioxygenase_dom"/>
</dbReference>
<dbReference type="Proteomes" id="UP000266841">
    <property type="component" value="Unassembled WGS sequence"/>
</dbReference>
<keyword evidence="3" id="KW-0256">Endoplasmic reticulum</keyword>
<feature type="domain" description="Fe2OG dioxygenase" evidence="10">
    <location>
        <begin position="666"/>
        <end position="753"/>
    </location>
</feature>
<dbReference type="InterPro" id="IPR006620">
    <property type="entry name" value="Pro_4_hyd_alph"/>
</dbReference>
<protein>
    <recommendedName>
        <fullName evidence="10">Fe2OG dioxygenase domain-containing protein</fullName>
    </recommendedName>
</protein>
<dbReference type="Gene3D" id="1.25.40.10">
    <property type="entry name" value="Tetratricopeptide repeat domain"/>
    <property type="match status" value="1"/>
</dbReference>
<organism evidence="11 12">
    <name type="scientific">Thalassiosira oceanica</name>
    <name type="common">Marine diatom</name>
    <dbReference type="NCBI Taxonomy" id="159749"/>
    <lineage>
        <taxon>Eukaryota</taxon>
        <taxon>Sar</taxon>
        <taxon>Stramenopiles</taxon>
        <taxon>Ochrophyta</taxon>
        <taxon>Bacillariophyta</taxon>
        <taxon>Coscinodiscophyceae</taxon>
        <taxon>Thalassiosirophycidae</taxon>
        <taxon>Thalassiosirales</taxon>
        <taxon>Thalassiosiraceae</taxon>
        <taxon>Thalassiosira</taxon>
    </lineage>
</organism>
<keyword evidence="12" id="KW-1185">Reference proteome</keyword>
<keyword evidence="7" id="KW-0325">Glycoprotein</keyword>
<feature type="region of interest" description="Disordered" evidence="9">
    <location>
        <begin position="43"/>
        <end position="62"/>
    </location>
</feature>
<evidence type="ECO:0000256" key="2">
    <source>
        <dbReference type="ARBA" id="ARBA00022723"/>
    </source>
</evidence>
<evidence type="ECO:0000256" key="9">
    <source>
        <dbReference type="SAM" id="MobiDB-lite"/>
    </source>
</evidence>
<keyword evidence="8" id="KW-0802">TPR repeat</keyword>
<evidence type="ECO:0000256" key="8">
    <source>
        <dbReference type="PROSITE-ProRule" id="PRU00339"/>
    </source>
</evidence>
<dbReference type="GO" id="GO:0016705">
    <property type="term" value="F:oxidoreductase activity, acting on paired donors, with incorporation or reduction of molecular oxygen"/>
    <property type="evidence" value="ECO:0007669"/>
    <property type="project" value="InterPro"/>
</dbReference>
<dbReference type="Gene3D" id="2.60.120.620">
    <property type="entry name" value="q2cbj1_9rhob like domain"/>
    <property type="match status" value="1"/>
</dbReference>
<comment type="caution">
    <text evidence="11">The sequence shown here is derived from an EMBL/GenBank/DDBJ whole genome shotgun (WGS) entry which is preliminary data.</text>
</comment>
<sequence length="782" mass="87225">MKVDSSGGETRKGALLPIDGHAANATTGLLPCWAKATYPSASRATLSRTSSQKRRKRERSRSGVEELLAEIDPCHVCGSSVSLADRGLARRLPHFVVTRNITPSIPCSFCRADDSDDNHPCGTVFCSDECRDAADAALRVGSQSSGLPPPRLFFCKNRFGSSKEWSATRDGLTSIENRFTSAFGREDLTRRVGIEETALLVTLMSSCGSPNRVVDSLLNATQSTDRINVNEEGIVEEIWALTRSFMSICPRHHKSTPAKDCRFPTLSEFVAFYTKTKRFDLLKVDGPQHPLESYVTNTLTSTRLLNEKDRQAALDMLDPSWLSLDKPQESMSETESEVLRWRKVSHLAHWASSTNAYTDGESGRLHALLRRPYYAYHPIVFSQLPHSCIPSLAPVLQLSVEHGMNRPVLQWIALHDVAHGDFSVSRIEVLNGDLESRALELKRTMGGKFACACSRCRFEEHFDSSNLSSKELKHLGDLAMQQTRYEDASLLYDKILETHPRDFDVLHSKAASYLGRASAVSFGRSRHCMGHFVKAQRLWGDAGKLDNSSSHKEIEVQLKKLTAYQMKIDRERDESMVRYSSYLDEKCFVTAGRVLSHGECNRMIQIAEDHAVRLGWTTSRHFAVPTTDMPIHDLPGLQAIFCRAWENKIRPLLRQQFRIPSDSECHIHDAFLVKYGASMQRYLPPHVDESNLSFVVALNDDSFEGGGTYIHTLGKTLKPPVGGMLSFCGGEILHSGDPVVSGIRYIVAGFCYVDLRAGGVDIDSQTRQGKPAKESFAFGFQV</sequence>
<evidence type="ECO:0000256" key="7">
    <source>
        <dbReference type="ARBA" id="ARBA00023180"/>
    </source>
</evidence>
<accession>K0TLH5</accession>
<evidence type="ECO:0000256" key="3">
    <source>
        <dbReference type="ARBA" id="ARBA00022824"/>
    </source>
</evidence>
<dbReference type="GO" id="GO:0005506">
    <property type="term" value="F:iron ion binding"/>
    <property type="evidence" value="ECO:0007669"/>
    <property type="project" value="InterPro"/>
</dbReference>
<keyword evidence="5" id="KW-0560">Oxidoreductase</keyword>
<evidence type="ECO:0000259" key="10">
    <source>
        <dbReference type="PROSITE" id="PS51471"/>
    </source>
</evidence>
<evidence type="ECO:0000256" key="1">
    <source>
        <dbReference type="ARBA" id="ARBA00001961"/>
    </source>
</evidence>
<dbReference type="eggNOG" id="ENOG502S17R">
    <property type="taxonomic scope" value="Eukaryota"/>
</dbReference>
<dbReference type="SUPFAM" id="SSF48452">
    <property type="entry name" value="TPR-like"/>
    <property type="match status" value="1"/>
</dbReference>
<dbReference type="OrthoDB" id="69177at2759"/>
<dbReference type="PROSITE" id="PS50005">
    <property type="entry name" value="TPR"/>
    <property type="match status" value="1"/>
</dbReference>
<evidence type="ECO:0000313" key="11">
    <source>
        <dbReference type="EMBL" id="EJK75306.1"/>
    </source>
</evidence>
<feature type="repeat" description="TPR" evidence="8">
    <location>
        <begin position="469"/>
        <end position="502"/>
    </location>
</feature>